<organism evidence="1">
    <name type="scientific">Rhizophora mucronata</name>
    <name type="common">Asiatic mangrove</name>
    <dbReference type="NCBI Taxonomy" id="61149"/>
    <lineage>
        <taxon>Eukaryota</taxon>
        <taxon>Viridiplantae</taxon>
        <taxon>Streptophyta</taxon>
        <taxon>Embryophyta</taxon>
        <taxon>Tracheophyta</taxon>
        <taxon>Spermatophyta</taxon>
        <taxon>Magnoliopsida</taxon>
        <taxon>eudicotyledons</taxon>
        <taxon>Gunneridae</taxon>
        <taxon>Pentapetalae</taxon>
        <taxon>rosids</taxon>
        <taxon>fabids</taxon>
        <taxon>Malpighiales</taxon>
        <taxon>Rhizophoraceae</taxon>
        <taxon>Rhizophora</taxon>
    </lineage>
</organism>
<evidence type="ECO:0000313" key="1">
    <source>
        <dbReference type="EMBL" id="MBX57661.1"/>
    </source>
</evidence>
<dbReference type="AlphaFoldDB" id="A0A2P2PSG7"/>
<reference evidence="1" key="1">
    <citation type="submission" date="2018-02" db="EMBL/GenBank/DDBJ databases">
        <title>Rhizophora mucronata_Transcriptome.</title>
        <authorList>
            <person name="Meera S.P."/>
            <person name="Sreeshan A."/>
            <person name="Augustine A."/>
        </authorList>
    </citation>
    <scope>NUCLEOTIDE SEQUENCE</scope>
    <source>
        <tissue evidence="1">Leaf</tissue>
    </source>
</reference>
<dbReference type="EMBL" id="GGEC01077177">
    <property type="protein sequence ID" value="MBX57661.1"/>
    <property type="molecule type" value="Transcribed_RNA"/>
</dbReference>
<name>A0A2P2PSG7_RHIMU</name>
<protein>
    <submittedName>
        <fullName evidence="1">Uncharacterized protein</fullName>
    </submittedName>
</protein>
<accession>A0A2P2PSG7</accession>
<sequence>MTGKILRYRSGKWELSHLLRHSPEPCVGELHIQQKISPKKGYGHEHKMLGGWFPTRTDGE</sequence>
<proteinExistence type="predicted"/>